<feature type="binding site" evidence="6">
    <location>
        <position position="550"/>
    </location>
    <ligand>
        <name>CoA</name>
        <dbReference type="ChEBI" id="CHEBI:57287"/>
    </ligand>
</feature>
<keyword evidence="6" id="KW-0460">Magnesium</keyword>
<feature type="binding site" evidence="6">
    <location>
        <position position="332"/>
    </location>
    <ligand>
        <name>CoA</name>
        <dbReference type="ChEBI" id="CHEBI:57287"/>
    </ligand>
</feature>
<comment type="PTM">
    <text evidence="6">Acetylated. Deacetylation by the SIR2-homolog deacetylase activates the enzyme.</text>
</comment>
<evidence type="ECO:0000313" key="11">
    <source>
        <dbReference type="EMBL" id="SDI41539.1"/>
    </source>
</evidence>
<comment type="caution">
    <text evidence="6">Lacks conserved residue(s) required for the propagation of feature annotation.</text>
</comment>
<keyword evidence="12" id="KW-1185">Reference proteome</keyword>
<dbReference type="Gene3D" id="3.30.300.30">
    <property type="match status" value="1"/>
</dbReference>
<feature type="binding site" evidence="6">
    <location>
        <begin position="212"/>
        <end position="215"/>
    </location>
    <ligand>
        <name>CoA</name>
        <dbReference type="ChEBI" id="CHEBI:57287"/>
    </ligand>
</feature>
<feature type="binding site" evidence="6">
    <location>
        <position position="566"/>
    </location>
    <ligand>
        <name>Mg(2+)</name>
        <dbReference type="ChEBI" id="CHEBI:18420"/>
    </ligand>
</feature>
<dbReference type="NCBIfam" id="NF001208">
    <property type="entry name" value="PRK00174.1"/>
    <property type="match status" value="1"/>
</dbReference>
<feature type="region of interest" description="Disordered" evidence="7">
    <location>
        <begin position="1"/>
        <end position="23"/>
    </location>
</feature>
<organism evidence="11 12">
    <name type="scientific">Arthrobacter cupressi</name>
    <dbReference type="NCBI Taxonomy" id="1045773"/>
    <lineage>
        <taxon>Bacteria</taxon>
        <taxon>Bacillati</taxon>
        <taxon>Actinomycetota</taxon>
        <taxon>Actinomycetes</taxon>
        <taxon>Micrococcales</taxon>
        <taxon>Micrococcaceae</taxon>
        <taxon>Arthrobacter</taxon>
    </lineage>
</organism>
<dbReference type="EMBL" id="FNEI01000002">
    <property type="protein sequence ID" value="SDI41539.1"/>
    <property type="molecule type" value="Genomic_DNA"/>
</dbReference>
<evidence type="ECO:0000256" key="7">
    <source>
        <dbReference type="SAM" id="MobiDB-lite"/>
    </source>
</evidence>
<comment type="function">
    <text evidence="6">Catalyzes the conversion of acetate into acetyl-CoA (AcCoA), an essential intermediate at the junction of anabolic and catabolic pathways. AcsA undergoes a two-step reaction. In the first half reaction, AcsA combines acetate with ATP to form acetyl-adenylate (AcAMP) intermediate. In the second half reaction, it can then transfer the acetyl group from AcAMP to the sulfhydryl group of CoA, forming the product AcCoA.</text>
</comment>
<comment type="cofactor">
    <cofactor evidence="6">
        <name>Mg(2+)</name>
        <dbReference type="ChEBI" id="CHEBI:18420"/>
    </cofactor>
</comment>
<dbReference type="Pfam" id="PF13193">
    <property type="entry name" value="AMP-binding_C"/>
    <property type="match status" value="1"/>
</dbReference>
<dbReference type="OrthoDB" id="9803968at2"/>
<dbReference type="Pfam" id="PF00501">
    <property type="entry name" value="AMP-binding"/>
    <property type="match status" value="1"/>
</dbReference>
<feature type="binding site" evidence="6">
    <location>
        <position position="542"/>
    </location>
    <ligand>
        <name>ATP</name>
        <dbReference type="ChEBI" id="CHEBI:30616"/>
    </ligand>
</feature>
<dbReference type="PROSITE" id="PS00455">
    <property type="entry name" value="AMP_BINDING"/>
    <property type="match status" value="1"/>
</dbReference>
<comment type="similarity">
    <text evidence="1 6">Belongs to the ATP-dependent AMP-binding enzyme family.</text>
</comment>
<dbReference type="GO" id="GO:0016208">
    <property type="term" value="F:AMP binding"/>
    <property type="evidence" value="ECO:0007669"/>
    <property type="project" value="InterPro"/>
</dbReference>
<dbReference type="Proteomes" id="UP000182130">
    <property type="component" value="Unassembled WGS sequence"/>
</dbReference>
<accession>A0A1G8KDS9</accession>
<dbReference type="NCBIfam" id="TIGR02188">
    <property type="entry name" value="Ac_CoA_lig_AcsA"/>
    <property type="match status" value="1"/>
</dbReference>
<keyword evidence="4 6" id="KW-0067">ATP-binding</keyword>
<feature type="domain" description="AMP-dependent synthetase/ligase" evidence="8">
    <location>
        <begin position="110"/>
        <end position="505"/>
    </location>
</feature>
<keyword evidence="5 6" id="KW-0007">Acetylation</keyword>
<dbReference type="InterPro" id="IPR032387">
    <property type="entry name" value="ACAS_N"/>
</dbReference>
<feature type="binding site" evidence="6">
    <location>
        <position position="564"/>
    </location>
    <ligand>
        <name>Mg(2+)</name>
        <dbReference type="ChEBI" id="CHEBI:18420"/>
    </ligand>
</feature>
<dbReference type="PANTHER" id="PTHR24095">
    <property type="entry name" value="ACETYL-COENZYME A SYNTHETASE"/>
    <property type="match status" value="1"/>
</dbReference>
<dbReference type="PANTHER" id="PTHR24095:SF14">
    <property type="entry name" value="ACETYL-COENZYME A SYNTHETASE 1"/>
    <property type="match status" value="1"/>
</dbReference>
<evidence type="ECO:0000256" key="1">
    <source>
        <dbReference type="ARBA" id="ARBA00006432"/>
    </source>
</evidence>
<dbReference type="AlphaFoldDB" id="A0A1G8KDS9"/>
<evidence type="ECO:0000256" key="6">
    <source>
        <dbReference type="HAMAP-Rule" id="MF_01123"/>
    </source>
</evidence>
<evidence type="ECO:0000256" key="5">
    <source>
        <dbReference type="ARBA" id="ARBA00022990"/>
    </source>
</evidence>
<evidence type="ECO:0000256" key="4">
    <source>
        <dbReference type="ARBA" id="ARBA00022840"/>
    </source>
</evidence>
<dbReference type="Gene3D" id="3.40.50.12780">
    <property type="entry name" value="N-terminal domain of ligase-like"/>
    <property type="match status" value="1"/>
</dbReference>
<feature type="binding site" evidence="6">
    <location>
        <position position="553"/>
    </location>
    <ligand>
        <name>ATP</name>
        <dbReference type="ChEBI" id="CHEBI:30616"/>
    </ligand>
</feature>
<dbReference type="FunFam" id="3.40.50.12780:FF:000001">
    <property type="entry name" value="Acetyl-coenzyme A synthetase"/>
    <property type="match status" value="1"/>
</dbReference>
<dbReference type="InterPro" id="IPR045851">
    <property type="entry name" value="AMP-bd_C_sf"/>
</dbReference>
<proteinExistence type="inferred from homology"/>
<gene>
    <name evidence="6" type="primary">acsA</name>
    <name evidence="11" type="ORF">SAMN05216555_102216</name>
</gene>
<keyword evidence="2 6" id="KW-0436">Ligase</keyword>
<dbReference type="GO" id="GO:0005524">
    <property type="term" value="F:ATP binding"/>
    <property type="evidence" value="ECO:0007669"/>
    <property type="project" value="UniProtKB-KW"/>
</dbReference>
<keyword evidence="3 6" id="KW-0547">Nucleotide-binding</keyword>
<sequence length="673" mass="73034">MSQDAKESTATAAPATDDGNGDALENLLHENRKFAPSAEFAANAIVDAGDYADAAQDRPAFWANQARTLLSWSKDFDQALDWSNPPFAKWFTGGEVNAAYNALDRHVENGLGDRVAIHFEGEPGDSRSYTYAELTEEVKKAANAFEALGVTKGDRVAVYLPMIPEAVITLLACARIGAVHSVVFGGFSADALRSRIDDAEAKLVVTADGTYRRGKPSPLKPAVDEALAKEGHTVENVVVVKRNGEPVNWVEGRDKWWADTVDTAPAEHTAVGHDSEHPLFILYTSGTTGKPKGILHTTGGYLTQTAYTHKAVFDLHPETDVFWCTADVGWITGHSYVAYAPLVNGATQVMYEGTPDSPHQGRWWEIVEKYKVSILYTAPTAIRTFMKWGKDIPAKYDLSSIRVLGSVGEPINPEAWMWYRDVIGANGGTKDNPAPIVDTWWQTETGAQMIAPLPGVTATKPGSAQVPLPGIAVDVVDELGESVPDGHGGYLVVREPWPSMLRGIWGDPERFKDTYWSRFEAMYFAGDGAKKDEDGDIWLLGRVDDVMNVSGHRLSTTEIESALVSHPSVAEAAVVGAADETTGQAVVAFVILRGDAVNNGEATVQELRNHVGKEIGPIAKPKHVLVVPELPKTRSGKIMRRLLKDVAEGREVGDATTLSDPTIMQQIAESLRK</sequence>
<dbReference type="RefSeq" id="WP_074587205.1">
    <property type="nucleotide sequence ID" value="NZ_FNEI01000002.1"/>
</dbReference>
<name>A0A1G8KDS9_9MICC</name>
<feature type="domain" description="Acetyl-coenzyme A synthetase N-terminal" evidence="10">
    <location>
        <begin position="51"/>
        <end position="102"/>
    </location>
</feature>
<keyword evidence="6" id="KW-0479">Metal-binding</keyword>
<dbReference type="HAMAP" id="MF_01123">
    <property type="entry name" value="Ac_CoA_synth"/>
    <property type="match status" value="1"/>
</dbReference>
<evidence type="ECO:0000313" key="12">
    <source>
        <dbReference type="Proteomes" id="UP000182130"/>
    </source>
</evidence>
<comment type="catalytic activity">
    <reaction evidence="6">
        <text>acetate + ATP + CoA = acetyl-CoA + AMP + diphosphate</text>
        <dbReference type="Rhea" id="RHEA:23176"/>
        <dbReference type="ChEBI" id="CHEBI:30089"/>
        <dbReference type="ChEBI" id="CHEBI:30616"/>
        <dbReference type="ChEBI" id="CHEBI:33019"/>
        <dbReference type="ChEBI" id="CHEBI:57287"/>
        <dbReference type="ChEBI" id="CHEBI:57288"/>
        <dbReference type="ChEBI" id="CHEBI:456215"/>
        <dbReference type="EC" id="6.2.1.1"/>
    </reaction>
</comment>
<evidence type="ECO:0000259" key="9">
    <source>
        <dbReference type="Pfam" id="PF13193"/>
    </source>
</evidence>
<feature type="binding site" evidence="6">
    <location>
        <begin position="438"/>
        <end position="443"/>
    </location>
    <ligand>
        <name>ATP</name>
        <dbReference type="ChEBI" id="CHEBI:30616"/>
    </ligand>
</feature>
<evidence type="ECO:0000256" key="2">
    <source>
        <dbReference type="ARBA" id="ARBA00022598"/>
    </source>
</evidence>
<dbReference type="STRING" id="1045773.SAMN05216555_102216"/>
<dbReference type="InterPro" id="IPR020845">
    <property type="entry name" value="AMP-binding_CS"/>
</dbReference>
<dbReference type="InterPro" id="IPR000873">
    <property type="entry name" value="AMP-dep_synth/lig_dom"/>
</dbReference>
<feature type="domain" description="AMP-binding enzyme C-terminal" evidence="9">
    <location>
        <begin position="558"/>
        <end position="637"/>
    </location>
</feature>
<dbReference type="GO" id="GO:0046872">
    <property type="term" value="F:metal ion binding"/>
    <property type="evidence" value="ECO:0007669"/>
    <property type="project" value="UniProtKB-KW"/>
</dbReference>
<evidence type="ECO:0000256" key="3">
    <source>
        <dbReference type="ARBA" id="ARBA00022741"/>
    </source>
</evidence>
<reference evidence="12" key="1">
    <citation type="submission" date="2016-10" db="EMBL/GenBank/DDBJ databases">
        <authorList>
            <person name="Varghese N."/>
            <person name="Submissions S."/>
        </authorList>
    </citation>
    <scope>NUCLEOTIDE SEQUENCE [LARGE SCALE GENOMIC DNA]</scope>
    <source>
        <strain evidence="12">CGMCC 1.10783</strain>
    </source>
</reference>
<dbReference type="InterPro" id="IPR011904">
    <property type="entry name" value="Ac_CoA_lig"/>
</dbReference>
<dbReference type="InterPro" id="IPR025110">
    <property type="entry name" value="AMP-bd_C"/>
</dbReference>
<feature type="binding site" evidence="6">
    <location>
        <begin position="408"/>
        <end position="410"/>
    </location>
    <ligand>
        <name>ATP</name>
        <dbReference type="ChEBI" id="CHEBI:30616"/>
    </ligand>
</feature>
<evidence type="ECO:0000259" key="8">
    <source>
        <dbReference type="Pfam" id="PF00501"/>
    </source>
</evidence>
<feature type="binding site" evidence="6">
    <location>
        <position position="569"/>
    </location>
    <ligand>
        <name>Mg(2+)</name>
        <dbReference type="ChEBI" id="CHEBI:18420"/>
    </ligand>
</feature>
<dbReference type="SUPFAM" id="SSF56801">
    <property type="entry name" value="Acetyl-CoA synthetase-like"/>
    <property type="match status" value="1"/>
</dbReference>
<protein>
    <recommendedName>
        <fullName evidence="6">Acetyl-coenzyme A synthetase</fullName>
        <shortName evidence="6">AcCoA synthetase</shortName>
        <shortName evidence="6">Acs</shortName>
        <ecNumber evidence="6">6.2.1.1</ecNumber>
    </recommendedName>
    <alternativeName>
        <fullName evidence="6">Acetate--CoA ligase</fullName>
    </alternativeName>
    <alternativeName>
        <fullName evidence="6">Acyl-activating enzyme</fullName>
    </alternativeName>
</protein>
<dbReference type="GO" id="GO:0005829">
    <property type="term" value="C:cytosol"/>
    <property type="evidence" value="ECO:0007669"/>
    <property type="project" value="TreeGrafter"/>
</dbReference>
<dbReference type="InterPro" id="IPR042099">
    <property type="entry name" value="ANL_N_sf"/>
</dbReference>
<feature type="binding site" evidence="6">
    <location>
        <position position="527"/>
    </location>
    <ligand>
        <name>ATP</name>
        <dbReference type="ChEBI" id="CHEBI:30616"/>
    </ligand>
</feature>
<dbReference type="Pfam" id="PF16177">
    <property type="entry name" value="ACAS_N"/>
    <property type="match status" value="1"/>
</dbReference>
<dbReference type="EC" id="6.2.1.1" evidence="6"/>
<feature type="modified residue" description="N6-acetyllysine" evidence="6">
    <location>
        <position position="637"/>
    </location>
</feature>
<dbReference type="GO" id="GO:0019427">
    <property type="term" value="P:acetyl-CoA biosynthetic process from acetate"/>
    <property type="evidence" value="ECO:0007669"/>
    <property type="project" value="UniProtKB-UniRule"/>
</dbReference>
<evidence type="ECO:0000259" key="10">
    <source>
        <dbReference type="Pfam" id="PF16177"/>
    </source>
</evidence>
<dbReference type="CDD" id="cd05966">
    <property type="entry name" value="ACS"/>
    <property type="match status" value="1"/>
</dbReference>
<dbReference type="GO" id="GO:0003987">
    <property type="term" value="F:acetate-CoA ligase activity"/>
    <property type="evidence" value="ECO:0007669"/>
    <property type="project" value="UniProtKB-UniRule"/>
</dbReference>